<keyword evidence="1" id="KW-0406">Ion transport</keyword>
<gene>
    <name evidence="3" type="primary">CNGC1_50</name>
    <name evidence="3" type="ORF">CFP56_036255</name>
</gene>
<dbReference type="GO" id="GO:0034220">
    <property type="term" value="P:monoatomic ion transmembrane transport"/>
    <property type="evidence" value="ECO:0007669"/>
    <property type="project" value="UniProtKB-KW"/>
</dbReference>
<organism evidence="3 4">
    <name type="scientific">Quercus suber</name>
    <name type="common">Cork oak</name>
    <dbReference type="NCBI Taxonomy" id="58331"/>
    <lineage>
        <taxon>Eukaryota</taxon>
        <taxon>Viridiplantae</taxon>
        <taxon>Streptophyta</taxon>
        <taxon>Embryophyta</taxon>
        <taxon>Tracheophyta</taxon>
        <taxon>Spermatophyta</taxon>
        <taxon>Magnoliopsida</taxon>
        <taxon>eudicotyledons</taxon>
        <taxon>Gunneridae</taxon>
        <taxon>Pentapetalae</taxon>
        <taxon>rosids</taxon>
        <taxon>fabids</taxon>
        <taxon>Fagales</taxon>
        <taxon>Fagaceae</taxon>
        <taxon>Quercus</taxon>
    </lineage>
</organism>
<protein>
    <submittedName>
        <fullName evidence="3">Cyclic nucleotide-gated ion channel 1</fullName>
    </submittedName>
</protein>
<dbReference type="PANTHER" id="PTHR45651:SF5">
    <property type="entry name" value="CYCLIC NUCLEOTIDE-GATED ION CHANNEL 1"/>
    <property type="match status" value="1"/>
</dbReference>
<name>A0AAW0J7F0_QUESU</name>
<proteinExistence type="predicted"/>
<keyword evidence="4" id="KW-1185">Reference proteome</keyword>
<comment type="caution">
    <text evidence="3">The sequence shown here is derived from an EMBL/GenBank/DDBJ whole genome shotgun (WGS) entry which is preliminary data.</text>
</comment>
<feature type="region of interest" description="Disordered" evidence="2">
    <location>
        <begin position="95"/>
        <end position="156"/>
    </location>
</feature>
<reference evidence="3 4" key="1">
    <citation type="journal article" date="2018" name="Sci. Data">
        <title>The draft genome sequence of cork oak.</title>
        <authorList>
            <person name="Ramos A.M."/>
            <person name="Usie A."/>
            <person name="Barbosa P."/>
            <person name="Barros P.M."/>
            <person name="Capote T."/>
            <person name="Chaves I."/>
            <person name="Simoes F."/>
            <person name="Abreu I."/>
            <person name="Carrasquinho I."/>
            <person name="Faro C."/>
            <person name="Guimaraes J.B."/>
            <person name="Mendonca D."/>
            <person name="Nobrega F."/>
            <person name="Rodrigues L."/>
            <person name="Saibo N.J.M."/>
            <person name="Varela M.C."/>
            <person name="Egas C."/>
            <person name="Matos J."/>
            <person name="Miguel C.M."/>
            <person name="Oliveira M.M."/>
            <person name="Ricardo C.P."/>
            <person name="Goncalves S."/>
        </authorList>
    </citation>
    <scope>NUCLEOTIDE SEQUENCE [LARGE SCALE GENOMIC DNA]</scope>
    <source>
        <strain evidence="4">cv. HL8</strain>
    </source>
</reference>
<evidence type="ECO:0000313" key="4">
    <source>
        <dbReference type="Proteomes" id="UP000237347"/>
    </source>
</evidence>
<sequence length="344" mass="38215">MAARVTPSTPTSERLQGQYGNFYSDSVKADSFQNKSHSISMSTDPVHVEKDTASPTHLYTNPGPVFNSNLTFDKQLEAIDQELMKFDNPIHVTPIPHTSQYRLPSQPTSPHHHSQDVDDTPNLITIPSDPPLTNSTHTSNPNFPTNPNSSPHPSHTSSWKRIFRAAVAHTPNLSPISGSKRALNEDQPVLPISVDPLFFYLPVINEDNKCLALDNKLKITAICLRSVTDIIYVLNITLQFLCPVKLARNVTVKDAWSIAKRYLLSYFLMDILAILPIPQRTFLTRSLITNFSPLHSSTTIEKLSLPSSPHTPFHGSKLSQPAPSCHGNAVLHAPTTELFLSFFQ</sequence>
<feature type="compositionally biased region" description="Low complexity" evidence="2">
    <location>
        <begin position="133"/>
        <end position="156"/>
    </location>
</feature>
<dbReference type="Proteomes" id="UP000237347">
    <property type="component" value="Unassembled WGS sequence"/>
</dbReference>
<keyword evidence="1" id="KW-0813">Transport</keyword>
<dbReference type="GO" id="GO:0016020">
    <property type="term" value="C:membrane"/>
    <property type="evidence" value="ECO:0007669"/>
    <property type="project" value="UniProtKB-SubCell"/>
</dbReference>
<dbReference type="AlphaFoldDB" id="A0AAW0J7F0"/>
<feature type="compositionally biased region" description="Polar residues" evidence="2">
    <location>
        <begin position="96"/>
        <end position="109"/>
    </location>
</feature>
<evidence type="ECO:0000256" key="1">
    <source>
        <dbReference type="ARBA" id="ARBA00023303"/>
    </source>
</evidence>
<accession>A0AAW0J7F0</accession>
<evidence type="ECO:0000256" key="2">
    <source>
        <dbReference type="SAM" id="MobiDB-lite"/>
    </source>
</evidence>
<dbReference type="PANTHER" id="PTHR45651">
    <property type="entry name" value="CYCLIC NUCLEOTIDE-GATED ION CHANNEL 15-RELATED-RELATED"/>
    <property type="match status" value="1"/>
</dbReference>
<dbReference type="EMBL" id="PKMF04000658">
    <property type="protein sequence ID" value="KAK7822692.1"/>
    <property type="molecule type" value="Genomic_DNA"/>
</dbReference>
<evidence type="ECO:0000313" key="3">
    <source>
        <dbReference type="EMBL" id="KAK7822692.1"/>
    </source>
</evidence>
<keyword evidence="1" id="KW-0407">Ion channel</keyword>